<evidence type="ECO:0000256" key="2">
    <source>
        <dbReference type="SAM" id="MobiDB-lite"/>
    </source>
</evidence>
<keyword evidence="5" id="KW-1185">Reference proteome</keyword>
<evidence type="ECO:0000256" key="3">
    <source>
        <dbReference type="SAM" id="SignalP"/>
    </source>
</evidence>
<feature type="region of interest" description="Disordered" evidence="2">
    <location>
        <begin position="232"/>
        <end position="253"/>
    </location>
</feature>
<dbReference type="EMBL" id="CAUYUJ010014497">
    <property type="protein sequence ID" value="CAK0841982.1"/>
    <property type="molecule type" value="Genomic_DNA"/>
</dbReference>
<name>A0ABN9TBG0_9DINO</name>
<keyword evidence="1" id="KW-0175">Coiled coil</keyword>
<protein>
    <submittedName>
        <fullName evidence="4">Uncharacterized protein</fullName>
    </submittedName>
</protein>
<keyword evidence="3" id="KW-0732">Signal</keyword>
<feature type="coiled-coil region" evidence="1">
    <location>
        <begin position="98"/>
        <end position="132"/>
    </location>
</feature>
<feature type="chain" id="PRO_5045194251" evidence="3">
    <location>
        <begin position="19"/>
        <end position="364"/>
    </location>
</feature>
<accession>A0ABN9TBG0</accession>
<comment type="caution">
    <text evidence="4">The sequence shown here is derived from an EMBL/GenBank/DDBJ whole genome shotgun (WGS) entry which is preliminary data.</text>
</comment>
<evidence type="ECO:0000313" key="5">
    <source>
        <dbReference type="Proteomes" id="UP001189429"/>
    </source>
</evidence>
<reference evidence="4" key="1">
    <citation type="submission" date="2023-10" db="EMBL/GenBank/DDBJ databases">
        <authorList>
            <person name="Chen Y."/>
            <person name="Shah S."/>
            <person name="Dougan E. K."/>
            <person name="Thang M."/>
            <person name="Chan C."/>
        </authorList>
    </citation>
    <scope>NUCLEOTIDE SEQUENCE [LARGE SCALE GENOMIC DNA]</scope>
</reference>
<feature type="signal peptide" evidence="3">
    <location>
        <begin position="1"/>
        <end position="18"/>
    </location>
</feature>
<feature type="compositionally biased region" description="Basic and acidic residues" evidence="2">
    <location>
        <begin position="244"/>
        <end position="253"/>
    </location>
</feature>
<sequence>MLFRLCAVSAALFLGARGASLRAEPAHNNASKHAAVDDAAKIGALREKLLKMSAGLSKIVDPHGPLAKTELGPEMAEFNARVHAVISSTAGKGDRKSLEQLEEAMGSVTGLVKDLNKQQSRLMQESEEQQDSLLPGVLTTKKGEPMDSQLEILKAPDFAGMAVTKAILAGRDLKTPLFQQVANFPDARGGTVAGGTKRSGAAASGLSSAAVSQIVTSLQARLSSLEANTRHAEEAHANATRRARALEKSKDNRSAKIMRAIERKEDRKFQKMLAIRHQDISTMKAAITAVEHGDMQGLERAKAALESSMKNMQSHNSGFLVLIQEGLRASGLDCPFCAAQCVDKCHEAGKAYVECLTDCQDAGK</sequence>
<dbReference type="Proteomes" id="UP001189429">
    <property type="component" value="Unassembled WGS sequence"/>
</dbReference>
<evidence type="ECO:0000256" key="1">
    <source>
        <dbReference type="SAM" id="Coils"/>
    </source>
</evidence>
<evidence type="ECO:0000313" key="4">
    <source>
        <dbReference type="EMBL" id="CAK0841982.1"/>
    </source>
</evidence>
<proteinExistence type="predicted"/>
<gene>
    <name evidence="4" type="ORF">PCOR1329_LOCUS37035</name>
</gene>
<organism evidence="4 5">
    <name type="scientific">Prorocentrum cordatum</name>
    <dbReference type="NCBI Taxonomy" id="2364126"/>
    <lineage>
        <taxon>Eukaryota</taxon>
        <taxon>Sar</taxon>
        <taxon>Alveolata</taxon>
        <taxon>Dinophyceae</taxon>
        <taxon>Prorocentrales</taxon>
        <taxon>Prorocentraceae</taxon>
        <taxon>Prorocentrum</taxon>
    </lineage>
</organism>